<evidence type="ECO:0000313" key="3">
    <source>
        <dbReference type="Proteomes" id="UP000515908"/>
    </source>
</evidence>
<proteinExistence type="predicted"/>
<feature type="region of interest" description="Disordered" evidence="1">
    <location>
        <begin position="41"/>
        <end position="60"/>
    </location>
</feature>
<dbReference type="AlphaFoldDB" id="A0A7G2C8X9"/>
<gene>
    <name evidence="2" type="ORF">ADEAN_000190800</name>
</gene>
<organism evidence="2 3">
    <name type="scientific">Angomonas deanei</name>
    <dbReference type="NCBI Taxonomy" id="59799"/>
    <lineage>
        <taxon>Eukaryota</taxon>
        <taxon>Discoba</taxon>
        <taxon>Euglenozoa</taxon>
        <taxon>Kinetoplastea</taxon>
        <taxon>Metakinetoplastina</taxon>
        <taxon>Trypanosomatida</taxon>
        <taxon>Trypanosomatidae</taxon>
        <taxon>Strigomonadinae</taxon>
        <taxon>Angomonas</taxon>
    </lineage>
</organism>
<evidence type="ECO:0000313" key="2">
    <source>
        <dbReference type="EMBL" id="CAD2214462.1"/>
    </source>
</evidence>
<reference evidence="2 3" key="1">
    <citation type="submission" date="2020-08" db="EMBL/GenBank/DDBJ databases">
        <authorList>
            <person name="Newling K."/>
            <person name="Davey J."/>
            <person name="Forrester S."/>
        </authorList>
    </citation>
    <scope>NUCLEOTIDE SEQUENCE [LARGE SCALE GENOMIC DNA]</scope>
    <source>
        <strain evidence="3">Crithidia deanei Carvalho (ATCC PRA-265)</strain>
    </source>
</reference>
<name>A0A7G2C8X9_9TRYP</name>
<sequence>MSSSFQAEEAAEVAKLEKLQNELQLMLGDIEALEKEEKLLEKQFGGSGRQSGEGESSAPKKFAAAILSSVVDGDDSKFK</sequence>
<dbReference type="EMBL" id="LR877147">
    <property type="protein sequence ID" value="CAD2214462.1"/>
    <property type="molecule type" value="Genomic_DNA"/>
</dbReference>
<protein>
    <submittedName>
        <fullName evidence="2">Uncharacterized protein</fullName>
    </submittedName>
</protein>
<dbReference type="Proteomes" id="UP000515908">
    <property type="component" value="Chromosome 03"/>
</dbReference>
<evidence type="ECO:0000256" key="1">
    <source>
        <dbReference type="SAM" id="MobiDB-lite"/>
    </source>
</evidence>
<dbReference type="VEuPathDB" id="TriTrypDB:ADEAN_000190800"/>
<accession>A0A7G2C8X9</accession>
<keyword evidence="3" id="KW-1185">Reference proteome</keyword>